<evidence type="ECO:0000313" key="3">
    <source>
        <dbReference type="EMBL" id="MCV7225621.1"/>
    </source>
</evidence>
<dbReference type="Proteomes" id="UP001526201">
    <property type="component" value="Unassembled WGS sequence"/>
</dbReference>
<feature type="region of interest" description="Disordered" evidence="1">
    <location>
        <begin position="42"/>
        <end position="131"/>
    </location>
</feature>
<dbReference type="EMBL" id="JACKTY010000018">
    <property type="protein sequence ID" value="MCV7225621.1"/>
    <property type="molecule type" value="Genomic_DNA"/>
</dbReference>
<keyword evidence="2" id="KW-0812">Transmembrane</keyword>
<feature type="transmembrane region" description="Helical" evidence="2">
    <location>
        <begin position="20"/>
        <end position="39"/>
    </location>
</feature>
<keyword evidence="2" id="KW-1133">Transmembrane helix</keyword>
<name>A0ABT3C851_9MYCO</name>
<keyword evidence="2" id="KW-0472">Membrane</keyword>
<evidence type="ECO:0000256" key="1">
    <source>
        <dbReference type="SAM" id="MobiDB-lite"/>
    </source>
</evidence>
<evidence type="ECO:0000256" key="2">
    <source>
        <dbReference type="SAM" id="Phobius"/>
    </source>
</evidence>
<gene>
    <name evidence="3" type="ORF">H7J73_06200</name>
</gene>
<evidence type="ECO:0008006" key="5">
    <source>
        <dbReference type="Google" id="ProtNLM"/>
    </source>
</evidence>
<evidence type="ECO:0000313" key="4">
    <source>
        <dbReference type="Proteomes" id="UP001526201"/>
    </source>
</evidence>
<accession>A0ABT3C851</accession>
<proteinExistence type="predicted"/>
<dbReference type="RefSeq" id="WP_264066411.1">
    <property type="nucleotide sequence ID" value="NZ_JACKTY010000018.1"/>
</dbReference>
<sequence>MNDSDGPDAQGGWHNQQSVVWSAGVAAVVLLGVLIYAVVQMASGPDRPSGPPPPLPTYQSASKTPESTSSSTTTSYPVPSVQTSQDFPGAVISPTDQPSTDVPAPDVPTTQTPTTIYNPYVTTTNPAAGHV</sequence>
<reference evidence="3 4" key="1">
    <citation type="journal article" date="2022" name="BMC Genomics">
        <title>Comparative genome analysis of mycobacteria focusing on tRNA and non-coding RNA.</title>
        <authorList>
            <person name="Behra P.R.K."/>
            <person name="Pettersson B.M.F."/>
            <person name="Ramesh M."/>
            <person name="Das S."/>
            <person name="Dasgupta S."/>
            <person name="Kirsebom L.A."/>
        </authorList>
    </citation>
    <scope>NUCLEOTIDE SEQUENCE [LARGE SCALE GENOMIC DNA]</scope>
    <source>
        <strain evidence="3 4">DSM 44078</strain>
    </source>
</reference>
<protein>
    <recommendedName>
        <fullName evidence="5">Serine/threonine protein kinase</fullName>
    </recommendedName>
</protein>
<comment type="caution">
    <text evidence="3">The sequence shown here is derived from an EMBL/GenBank/DDBJ whole genome shotgun (WGS) entry which is preliminary data.</text>
</comment>
<feature type="compositionally biased region" description="Low complexity" evidence="1">
    <location>
        <begin position="60"/>
        <end position="84"/>
    </location>
</feature>
<feature type="compositionally biased region" description="Polar residues" evidence="1">
    <location>
        <begin position="108"/>
        <end position="131"/>
    </location>
</feature>
<organism evidence="3 4">
    <name type="scientific">Mycolicibacterium komossense</name>
    <dbReference type="NCBI Taxonomy" id="1779"/>
    <lineage>
        <taxon>Bacteria</taxon>
        <taxon>Bacillati</taxon>
        <taxon>Actinomycetota</taxon>
        <taxon>Actinomycetes</taxon>
        <taxon>Mycobacteriales</taxon>
        <taxon>Mycobacteriaceae</taxon>
        <taxon>Mycolicibacterium</taxon>
    </lineage>
</organism>
<keyword evidence="4" id="KW-1185">Reference proteome</keyword>